<protein>
    <submittedName>
        <fullName evidence="1">Uncharacterized protein</fullName>
    </submittedName>
</protein>
<dbReference type="AlphaFoldDB" id="A0A1H0JJY8"/>
<sequence>MEAPKQLAFQHDFRHHNDFSYIISGRVFAYSAASKSAP</sequence>
<reference evidence="1 2" key="1">
    <citation type="submission" date="2016-10" db="EMBL/GenBank/DDBJ databases">
        <authorList>
            <person name="de Groot N.N."/>
        </authorList>
    </citation>
    <scope>NUCLEOTIDE SEQUENCE [LARGE SCALE GENOMIC DNA]</scope>
    <source>
        <strain evidence="1 2">CECT 7543</strain>
    </source>
</reference>
<gene>
    <name evidence="1" type="ORF">SAMN04489798_2952</name>
</gene>
<accession>A0A1H0JJY8</accession>
<name>A0A1H0JJY8_9PSED</name>
<dbReference type="EMBL" id="LT629705">
    <property type="protein sequence ID" value="SDO43840.1"/>
    <property type="molecule type" value="Genomic_DNA"/>
</dbReference>
<dbReference type="Proteomes" id="UP000198827">
    <property type="component" value="Chromosome I"/>
</dbReference>
<evidence type="ECO:0000313" key="1">
    <source>
        <dbReference type="EMBL" id="SDO43840.1"/>
    </source>
</evidence>
<evidence type="ECO:0000313" key="2">
    <source>
        <dbReference type="Proteomes" id="UP000198827"/>
    </source>
</evidence>
<proteinExistence type="predicted"/>
<organism evidence="1 2">
    <name type="scientific">Pseudomonas arsenicoxydans</name>
    <dbReference type="NCBI Taxonomy" id="702115"/>
    <lineage>
        <taxon>Bacteria</taxon>
        <taxon>Pseudomonadati</taxon>
        <taxon>Pseudomonadota</taxon>
        <taxon>Gammaproteobacteria</taxon>
        <taxon>Pseudomonadales</taxon>
        <taxon>Pseudomonadaceae</taxon>
        <taxon>Pseudomonas</taxon>
    </lineage>
</organism>